<protein>
    <submittedName>
        <fullName evidence="1">(northern house mosquito) hypothetical protein</fullName>
    </submittedName>
</protein>
<dbReference type="EMBL" id="HBUE01230570">
    <property type="protein sequence ID" value="CAG6544684.1"/>
    <property type="molecule type" value="Transcribed_RNA"/>
</dbReference>
<proteinExistence type="predicted"/>
<dbReference type="EMBL" id="HBUE01230569">
    <property type="protein sequence ID" value="CAG6544683.1"/>
    <property type="molecule type" value="Transcribed_RNA"/>
</dbReference>
<dbReference type="EMBL" id="HBUE01045928">
    <property type="protein sequence ID" value="CAG6462663.1"/>
    <property type="molecule type" value="Transcribed_RNA"/>
</dbReference>
<reference evidence="1" key="1">
    <citation type="submission" date="2021-05" db="EMBL/GenBank/DDBJ databases">
        <authorList>
            <person name="Alioto T."/>
            <person name="Alioto T."/>
            <person name="Gomez Garrido J."/>
        </authorList>
    </citation>
    <scope>NUCLEOTIDE SEQUENCE</scope>
</reference>
<accession>A0A8D8I0Z8</accession>
<name>A0A8D8I0Z8_CULPI</name>
<sequence length="102" mass="11518">MGRPKTTFSSGKRNSKSMATIRFASRKGRQHKATSCFRTGQLADLVPAAVPRNLLQTMTQNSSREIIVHSGGWFCCRNCKRRRRRNPNLAGEKNLSSLIINR</sequence>
<organism evidence="1">
    <name type="scientific">Culex pipiens</name>
    <name type="common">House mosquito</name>
    <dbReference type="NCBI Taxonomy" id="7175"/>
    <lineage>
        <taxon>Eukaryota</taxon>
        <taxon>Metazoa</taxon>
        <taxon>Ecdysozoa</taxon>
        <taxon>Arthropoda</taxon>
        <taxon>Hexapoda</taxon>
        <taxon>Insecta</taxon>
        <taxon>Pterygota</taxon>
        <taxon>Neoptera</taxon>
        <taxon>Endopterygota</taxon>
        <taxon>Diptera</taxon>
        <taxon>Nematocera</taxon>
        <taxon>Culicoidea</taxon>
        <taxon>Culicidae</taxon>
        <taxon>Culicinae</taxon>
        <taxon>Culicini</taxon>
        <taxon>Culex</taxon>
        <taxon>Culex</taxon>
    </lineage>
</organism>
<dbReference type="EMBL" id="HBUE01337361">
    <property type="protein sequence ID" value="CAG6596822.1"/>
    <property type="molecule type" value="Transcribed_RNA"/>
</dbReference>
<dbReference type="AlphaFoldDB" id="A0A8D8I0Z8"/>
<dbReference type="EMBL" id="HBUE01337360">
    <property type="protein sequence ID" value="CAG6596821.1"/>
    <property type="molecule type" value="Transcribed_RNA"/>
</dbReference>
<evidence type="ECO:0000313" key="1">
    <source>
        <dbReference type="EMBL" id="CAG6544684.1"/>
    </source>
</evidence>
<dbReference type="EMBL" id="HBUE01045927">
    <property type="protein sequence ID" value="CAG6462662.1"/>
    <property type="molecule type" value="Transcribed_RNA"/>
</dbReference>